<protein>
    <recommendedName>
        <fullName evidence="12">Glutathione reductase</fullName>
        <ecNumber evidence="12">1.8.1.7</ecNumber>
    </recommendedName>
</protein>
<evidence type="ECO:0000259" key="13">
    <source>
        <dbReference type="Pfam" id="PF02852"/>
    </source>
</evidence>
<feature type="binding site" evidence="9">
    <location>
        <position position="56"/>
    </location>
    <ligand>
        <name>FAD</name>
        <dbReference type="ChEBI" id="CHEBI:57692"/>
    </ligand>
</feature>
<dbReference type="PANTHER" id="PTHR42737:SF2">
    <property type="entry name" value="GLUTATHIONE REDUCTASE"/>
    <property type="match status" value="1"/>
</dbReference>
<comment type="subunit">
    <text evidence="2">Homodimer.</text>
</comment>
<evidence type="ECO:0000256" key="5">
    <source>
        <dbReference type="ARBA" id="ARBA00023002"/>
    </source>
</evidence>
<dbReference type="PRINTS" id="PR00411">
    <property type="entry name" value="PNDRDTASEI"/>
</dbReference>
<dbReference type="FunFam" id="3.50.50.60:FF:000235">
    <property type="entry name" value="Glutathione reductase"/>
    <property type="match status" value="1"/>
</dbReference>
<proteinExistence type="evidence at transcript level"/>
<evidence type="ECO:0000256" key="4">
    <source>
        <dbReference type="ARBA" id="ARBA00022827"/>
    </source>
</evidence>
<comment type="catalytic activity">
    <reaction evidence="12">
        <text>2 glutathione + NADP(+) = glutathione disulfide + NADPH + H(+)</text>
        <dbReference type="Rhea" id="RHEA:11740"/>
        <dbReference type="ChEBI" id="CHEBI:15378"/>
        <dbReference type="ChEBI" id="CHEBI:57783"/>
        <dbReference type="ChEBI" id="CHEBI:57925"/>
        <dbReference type="ChEBI" id="CHEBI:58297"/>
        <dbReference type="ChEBI" id="CHEBI:58349"/>
        <dbReference type="EC" id="1.8.1.7"/>
    </reaction>
</comment>
<dbReference type="InterPro" id="IPR006322">
    <property type="entry name" value="Glutathione_Rdtase_euk/bac"/>
</dbReference>
<dbReference type="Pfam" id="PF02852">
    <property type="entry name" value="Pyr_redox_dim"/>
    <property type="match status" value="1"/>
</dbReference>
<dbReference type="GO" id="GO:0050661">
    <property type="term" value="F:NADP binding"/>
    <property type="evidence" value="ECO:0007669"/>
    <property type="project" value="InterPro"/>
</dbReference>
<dbReference type="PRINTS" id="PR00368">
    <property type="entry name" value="FADPNR"/>
</dbReference>
<dbReference type="GO" id="GO:0006749">
    <property type="term" value="P:glutathione metabolic process"/>
    <property type="evidence" value="ECO:0007669"/>
    <property type="project" value="InterPro"/>
</dbReference>
<evidence type="ECO:0000256" key="7">
    <source>
        <dbReference type="ARBA" id="ARBA00023284"/>
    </source>
</evidence>
<sequence length="454" mass="49243">MAPINAAKHFQYLVIGGGSGGIASARRAAEFGVSVGLVEKQALGGTCVNVGCVPKKLMFQAASHAEELHDMKDYGLNVNLTEPFNWKDVKERRDAYIKRLNGIYLNNLKNSKVELITGEAKFVDKDKVVVGDDTYSADHILIAVGGYPTWPSIPGAEHGISSDGFFELESLPSKSVVVGAGYIAVEMAGILKSLGSDVTQIIRKDKVLRTFDSLVVDAVTLEIENMGINLVKNTEVANVEKKQDGKLKVITKSGVVTDDVDCLLWAIGRTSNTANLGLDKAGIEVDKRGDIVVDDFQNTSNPRVYAVGDVIGKWQLTPVAIAAGRKLAHRLFNNETGLKLDYDNIPTVVFSHPPIGTCGITEAEARAKYEKVKVYQSSFTPLYHALTQRKQMTKMKLICAGDNEVVVGLHMIGRGCDEMLQGFGVATRMGATKKDFDNVVAIHPTSAEELVTMR</sequence>
<comment type="subcellular location">
    <subcellularLocation>
        <location evidence="12">Cytoplasm</location>
    </subcellularLocation>
</comment>
<reference evidence="15" key="1">
    <citation type="submission" date="2010-08" db="EMBL/GenBank/DDBJ databases">
        <authorList>
            <person name="Lee J.-S."/>
        </authorList>
    </citation>
    <scope>NUCLEOTIDE SEQUENCE</scope>
</reference>
<dbReference type="InterPro" id="IPR023753">
    <property type="entry name" value="FAD/NAD-binding_dom"/>
</dbReference>
<feature type="active site" description="Proton acceptor" evidence="8">
    <location>
        <position position="443"/>
    </location>
</feature>
<dbReference type="Pfam" id="PF07992">
    <property type="entry name" value="Pyr_redox_2"/>
    <property type="match status" value="1"/>
</dbReference>
<organism evidence="15">
    <name type="scientific">Paracyclopina nana</name>
    <name type="common">Marine copepod</name>
    <dbReference type="NCBI Taxonomy" id="565004"/>
    <lineage>
        <taxon>Eukaryota</taxon>
        <taxon>Metazoa</taxon>
        <taxon>Ecdysozoa</taxon>
        <taxon>Arthropoda</taxon>
        <taxon>Crustacea</taxon>
        <taxon>Multicrustacea</taxon>
        <taxon>Hexanauplia</taxon>
        <taxon>Copepoda</taxon>
        <taxon>Cyclopoida</taxon>
        <taxon>Cyclopettidae</taxon>
        <taxon>Paracyclopina</taxon>
    </lineage>
</organism>
<feature type="disulfide bond" description="Redox-active" evidence="10">
    <location>
        <begin position="47"/>
        <end position="52"/>
    </location>
</feature>
<evidence type="ECO:0000256" key="2">
    <source>
        <dbReference type="ARBA" id="ARBA00011738"/>
    </source>
</evidence>
<dbReference type="PANTHER" id="PTHR42737">
    <property type="entry name" value="GLUTATHIONE REDUCTASE"/>
    <property type="match status" value="1"/>
</dbReference>
<dbReference type="GO" id="GO:0005829">
    <property type="term" value="C:cytosol"/>
    <property type="evidence" value="ECO:0007669"/>
    <property type="project" value="TreeGrafter"/>
</dbReference>
<keyword evidence="12" id="KW-0963">Cytoplasm</keyword>
<evidence type="ECO:0000256" key="12">
    <source>
        <dbReference type="RuleBase" id="RU365016"/>
    </source>
</evidence>
<dbReference type="GO" id="GO:0034599">
    <property type="term" value="P:cellular response to oxidative stress"/>
    <property type="evidence" value="ECO:0007669"/>
    <property type="project" value="TreeGrafter"/>
</dbReference>
<comment type="function">
    <text evidence="12">Catalyzes the reduction of glutathione disulfide (GSSG) to reduced glutathione (GSH). Constitutes the major mechanism to maintain a high GSH:GSSG ratio in the cytosol.</text>
</comment>
<dbReference type="EC" id="1.8.1.7" evidence="12"/>
<feature type="domain" description="Pyridine nucleotide-disulphide oxidoreductase dimerisation" evidence="13">
    <location>
        <begin position="345"/>
        <end position="453"/>
    </location>
</feature>
<comment type="cofactor">
    <cofactor evidence="9">
        <name>FAD</name>
        <dbReference type="ChEBI" id="CHEBI:57692"/>
    </cofactor>
    <text evidence="9">Binds 1 FAD per subunit.</text>
</comment>
<dbReference type="NCBIfam" id="NF004776">
    <property type="entry name" value="PRK06116.1"/>
    <property type="match status" value="1"/>
</dbReference>
<keyword evidence="6" id="KW-1015">Disulfide bond</keyword>
<dbReference type="GO" id="GO:0005739">
    <property type="term" value="C:mitochondrion"/>
    <property type="evidence" value="ECO:0007669"/>
    <property type="project" value="TreeGrafter"/>
</dbReference>
<dbReference type="InterPro" id="IPR001100">
    <property type="entry name" value="Pyr_nuc-diS_OxRdtase"/>
</dbReference>
<dbReference type="InterPro" id="IPR016156">
    <property type="entry name" value="FAD/NAD-linked_Rdtase_dimer_sf"/>
</dbReference>
<dbReference type="GO" id="GO:0050660">
    <property type="term" value="F:flavin adenine dinucleotide binding"/>
    <property type="evidence" value="ECO:0007669"/>
    <property type="project" value="InterPro"/>
</dbReference>
<dbReference type="InterPro" id="IPR004099">
    <property type="entry name" value="Pyr_nucl-diS_OxRdtase_dimer"/>
</dbReference>
<dbReference type="SUPFAM" id="SSF51905">
    <property type="entry name" value="FAD/NAD(P)-binding domain"/>
    <property type="match status" value="1"/>
</dbReference>
<dbReference type="SUPFAM" id="SSF55424">
    <property type="entry name" value="FAD/NAD-linked reductases, dimerisation (C-terminal) domain"/>
    <property type="match status" value="1"/>
</dbReference>
<keyword evidence="3 11" id="KW-0285">Flavoprotein</keyword>
<keyword evidence="9" id="KW-0547">Nucleotide-binding</keyword>
<comment type="similarity">
    <text evidence="1 11">Belongs to the class-I pyridine nucleotide-disulfide oxidoreductase family.</text>
</comment>
<reference evidence="15" key="2">
    <citation type="journal article" date="2012" name="Comp. Biochem. Physiol., Part A Mol. Integr. Physiol.">
        <title>Effect of culture density and antioxidants on naupliar production and gene expression of the cyclopoid copepod, Paracyclopina nana.</title>
        <authorList>
            <person name="Lee K.W."/>
            <person name="Rhee J.S."/>
            <person name="Han J."/>
            <person name="Park H.G."/>
            <person name="Lee J.S."/>
        </authorList>
    </citation>
    <scope>NUCLEOTIDE SEQUENCE</scope>
</reference>
<feature type="domain" description="FAD/NAD(P)-binding" evidence="14">
    <location>
        <begin position="11"/>
        <end position="324"/>
    </location>
</feature>
<dbReference type="Gene3D" id="3.50.50.60">
    <property type="entry name" value="FAD/NAD(P)-binding domain"/>
    <property type="match status" value="2"/>
</dbReference>
<feature type="binding site" evidence="9">
    <location>
        <position position="309"/>
    </location>
    <ligand>
        <name>FAD</name>
        <dbReference type="ChEBI" id="CHEBI:57692"/>
    </ligand>
</feature>
<accession>H2B640</accession>
<evidence type="ECO:0000256" key="8">
    <source>
        <dbReference type="PIRSR" id="PIRSR000350-2"/>
    </source>
</evidence>
<evidence type="ECO:0000259" key="14">
    <source>
        <dbReference type="Pfam" id="PF07992"/>
    </source>
</evidence>
<dbReference type="GO" id="GO:0004362">
    <property type="term" value="F:glutathione-disulfide reductase (NADPH) activity"/>
    <property type="evidence" value="ECO:0007669"/>
    <property type="project" value="UniProtKB-EC"/>
</dbReference>
<evidence type="ECO:0000256" key="6">
    <source>
        <dbReference type="ARBA" id="ARBA00023157"/>
    </source>
</evidence>
<keyword evidence="7 11" id="KW-0676">Redox-active center</keyword>
<keyword evidence="4 9" id="KW-0274">FAD</keyword>
<dbReference type="NCBIfam" id="TIGR01421">
    <property type="entry name" value="gluta_reduc_1"/>
    <property type="match status" value="1"/>
</dbReference>
<dbReference type="EMBL" id="HQ115569">
    <property type="protein sequence ID" value="ADV59548.1"/>
    <property type="molecule type" value="mRNA"/>
</dbReference>
<feature type="binding site" evidence="9">
    <location>
        <position position="268"/>
    </location>
    <ligand>
        <name>NAD(+)</name>
        <dbReference type="ChEBI" id="CHEBI:57540"/>
    </ligand>
</feature>
<dbReference type="PROSITE" id="PS00076">
    <property type="entry name" value="PYRIDINE_REDOX_1"/>
    <property type="match status" value="1"/>
</dbReference>
<keyword evidence="5 11" id="KW-0560">Oxidoreductase</keyword>
<dbReference type="InterPro" id="IPR036188">
    <property type="entry name" value="FAD/NAD-bd_sf"/>
</dbReference>
<name>H2B640_PARNA</name>
<dbReference type="Gene3D" id="3.30.390.30">
    <property type="match status" value="1"/>
</dbReference>
<keyword evidence="9" id="KW-0520">NAD</keyword>
<evidence type="ECO:0000256" key="9">
    <source>
        <dbReference type="PIRSR" id="PIRSR000350-3"/>
    </source>
</evidence>
<evidence type="ECO:0000256" key="10">
    <source>
        <dbReference type="PIRSR" id="PIRSR000350-4"/>
    </source>
</evidence>
<dbReference type="InterPro" id="IPR046952">
    <property type="entry name" value="GSHR/TRXR-like"/>
</dbReference>
<dbReference type="InterPro" id="IPR012999">
    <property type="entry name" value="Pyr_OxRdtase_I_AS"/>
</dbReference>
<evidence type="ECO:0000256" key="1">
    <source>
        <dbReference type="ARBA" id="ARBA00007532"/>
    </source>
</evidence>
<keyword evidence="12" id="KW-0521">NADP</keyword>
<evidence type="ECO:0000313" key="15">
    <source>
        <dbReference type="EMBL" id="ADV59548.1"/>
    </source>
</evidence>
<feature type="binding site" evidence="9">
    <location>
        <begin position="179"/>
        <end position="186"/>
    </location>
    <ligand>
        <name>NAD(+)</name>
        <dbReference type="ChEBI" id="CHEBI:57540"/>
    </ligand>
</feature>
<dbReference type="GO" id="GO:0045454">
    <property type="term" value="P:cell redox homeostasis"/>
    <property type="evidence" value="ECO:0007669"/>
    <property type="project" value="InterPro"/>
</dbReference>
<dbReference type="FunFam" id="3.30.390.30:FF:000003">
    <property type="entry name" value="Glutathione reductase"/>
    <property type="match status" value="1"/>
</dbReference>
<dbReference type="PIRSF" id="PIRSF000350">
    <property type="entry name" value="Mercury_reductase_MerA"/>
    <property type="match status" value="1"/>
</dbReference>
<dbReference type="AlphaFoldDB" id="H2B640"/>
<evidence type="ECO:0000256" key="3">
    <source>
        <dbReference type="ARBA" id="ARBA00022630"/>
    </source>
</evidence>
<evidence type="ECO:0000256" key="11">
    <source>
        <dbReference type="RuleBase" id="RU003691"/>
    </source>
</evidence>